<sequence length="534" mass="58848">MASPEPPVFNLPSMLGPRSLAEICLKVAIDNIHNIKGFGTMAIHYTNALLKAVKLASQLRPLELNSDDIYDETAVHWQRFIKKEFPQLYLQHQLVPENRESWHKVYDQYQKLHDEQVAADTKLLTQRLAAHNEQKYSRTSTIISCDQSAHMLPSRAKRGYGAPREEQTFIKKTERQIRMEKTLFNLRRASDKVRVPAGQIKKAPQAMIEAARIKSQPPRLTQQLPSDTRAPLKSLSELDREQMEARLRQVKNPAESKAGTTRDPTVLSGDEGDDLFGDECDDLFGDLESSDDDLFGKPGLKSTATSTSSSSKKTPSLPQPANKQSIKRRLSTEETATEQPAKRLRPLKETVASTSSSSNNKTPSLPQPANKQSAKRRLSTEETATERPAKRVRPLEETAASTSSSSIKASSQMPPPTTKKPGSARPKGLSAAPGANSIIRTYKYRPPPKTEAASNTPPRPFVAPTVSGQPSGSAPSTPTKTKAPHPAASGPRPYPEGGPTTRISRSFDGTVTPKKGDGPHRLRIMYPCRKLKPH</sequence>
<name>A0AAN6VJR6_9PEZI</name>
<evidence type="ECO:0000313" key="2">
    <source>
        <dbReference type="EMBL" id="KAK4151471.1"/>
    </source>
</evidence>
<feature type="region of interest" description="Disordered" evidence="1">
    <location>
        <begin position="214"/>
        <end position="235"/>
    </location>
</feature>
<dbReference type="AlphaFoldDB" id="A0AAN6VJR6"/>
<evidence type="ECO:0008006" key="4">
    <source>
        <dbReference type="Google" id="ProtNLM"/>
    </source>
</evidence>
<feature type="compositionally biased region" description="Low complexity" evidence="1">
    <location>
        <begin position="353"/>
        <end position="364"/>
    </location>
</feature>
<dbReference type="InterPro" id="IPR010684">
    <property type="entry name" value="RNA_pol_II_trans_fac_SIII_A"/>
</dbReference>
<gene>
    <name evidence="2" type="ORF">C8A00DRAFT_35875</name>
</gene>
<dbReference type="Gene3D" id="6.10.250.3180">
    <property type="match status" value="1"/>
</dbReference>
<dbReference type="GO" id="GO:0070449">
    <property type="term" value="C:elongin complex"/>
    <property type="evidence" value="ECO:0007669"/>
    <property type="project" value="InterPro"/>
</dbReference>
<protein>
    <recommendedName>
        <fullName evidence="4">Elongin-A</fullName>
    </recommendedName>
</protein>
<feature type="compositionally biased region" description="Low complexity" evidence="1">
    <location>
        <begin position="301"/>
        <end position="316"/>
    </location>
</feature>
<feature type="compositionally biased region" description="Polar residues" evidence="1">
    <location>
        <begin position="466"/>
        <end position="480"/>
    </location>
</feature>
<dbReference type="PANTHER" id="PTHR47543:SF2">
    <property type="entry name" value="RNA POLYMERASE II TRANSCRIPTION FACTOR SIII SUBUNIT A"/>
    <property type="match status" value="1"/>
</dbReference>
<feature type="compositionally biased region" description="Low complexity" evidence="1">
    <location>
        <begin position="399"/>
        <end position="411"/>
    </location>
</feature>
<keyword evidence="3" id="KW-1185">Reference proteome</keyword>
<dbReference type="GO" id="GO:0006368">
    <property type="term" value="P:transcription elongation by RNA polymerase II"/>
    <property type="evidence" value="ECO:0007669"/>
    <property type="project" value="InterPro"/>
</dbReference>
<reference evidence="2" key="2">
    <citation type="submission" date="2023-05" db="EMBL/GenBank/DDBJ databases">
        <authorList>
            <consortium name="Lawrence Berkeley National Laboratory"/>
            <person name="Steindorff A."/>
            <person name="Hensen N."/>
            <person name="Bonometti L."/>
            <person name="Westerberg I."/>
            <person name="Brannstrom I.O."/>
            <person name="Guillou S."/>
            <person name="Cros-Aarteil S."/>
            <person name="Calhoun S."/>
            <person name="Haridas S."/>
            <person name="Kuo A."/>
            <person name="Mondo S."/>
            <person name="Pangilinan J."/>
            <person name="Riley R."/>
            <person name="Labutti K."/>
            <person name="Andreopoulos B."/>
            <person name="Lipzen A."/>
            <person name="Chen C."/>
            <person name="Yanf M."/>
            <person name="Daum C."/>
            <person name="Ng V."/>
            <person name="Clum A."/>
            <person name="Ohm R."/>
            <person name="Martin F."/>
            <person name="Silar P."/>
            <person name="Natvig D."/>
            <person name="Lalanne C."/>
            <person name="Gautier V."/>
            <person name="Ament-Velasquez S.L."/>
            <person name="Kruys A."/>
            <person name="Hutchinson M.I."/>
            <person name="Powell A.J."/>
            <person name="Barry K."/>
            <person name="Miller A.N."/>
            <person name="Grigoriev I.V."/>
            <person name="Debuchy R."/>
            <person name="Gladieux P."/>
            <person name="Thoren M.H."/>
            <person name="Johannesson H."/>
        </authorList>
    </citation>
    <scope>NUCLEOTIDE SEQUENCE</scope>
    <source>
        <strain evidence="2">CBS 538.74</strain>
    </source>
</reference>
<proteinExistence type="predicted"/>
<dbReference type="EMBL" id="MU857014">
    <property type="protein sequence ID" value="KAK4151471.1"/>
    <property type="molecule type" value="Genomic_DNA"/>
</dbReference>
<reference evidence="2" key="1">
    <citation type="journal article" date="2023" name="Mol. Phylogenet. Evol.">
        <title>Genome-scale phylogeny and comparative genomics of the fungal order Sordariales.</title>
        <authorList>
            <person name="Hensen N."/>
            <person name="Bonometti L."/>
            <person name="Westerberg I."/>
            <person name="Brannstrom I.O."/>
            <person name="Guillou S."/>
            <person name="Cros-Aarteil S."/>
            <person name="Calhoun S."/>
            <person name="Haridas S."/>
            <person name="Kuo A."/>
            <person name="Mondo S."/>
            <person name="Pangilinan J."/>
            <person name="Riley R."/>
            <person name="LaButti K."/>
            <person name="Andreopoulos B."/>
            <person name="Lipzen A."/>
            <person name="Chen C."/>
            <person name="Yan M."/>
            <person name="Daum C."/>
            <person name="Ng V."/>
            <person name="Clum A."/>
            <person name="Steindorff A."/>
            <person name="Ohm R.A."/>
            <person name="Martin F."/>
            <person name="Silar P."/>
            <person name="Natvig D.O."/>
            <person name="Lalanne C."/>
            <person name="Gautier V."/>
            <person name="Ament-Velasquez S.L."/>
            <person name="Kruys A."/>
            <person name="Hutchinson M.I."/>
            <person name="Powell A.J."/>
            <person name="Barry K."/>
            <person name="Miller A.N."/>
            <person name="Grigoriev I.V."/>
            <person name="Debuchy R."/>
            <person name="Gladieux P."/>
            <person name="Hiltunen Thoren M."/>
            <person name="Johannesson H."/>
        </authorList>
    </citation>
    <scope>NUCLEOTIDE SEQUENCE</scope>
    <source>
        <strain evidence="2">CBS 538.74</strain>
    </source>
</reference>
<feature type="region of interest" description="Disordered" evidence="1">
    <location>
        <begin position="248"/>
        <end position="534"/>
    </location>
</feature>
<evidence type="ECO:0000256" key="1">
    <source>
        <dbReference type="SAM" id="MobiDB-lite"/>
    </source>
</evidence>
<feature type="compositionally biased region" description="Basic and acidic residues" evidence="1">
    <location>
        <begin position="378"/>
        <end position="396"/>
    </location>
</feature>
<accession>A0AAN6VJR6</accession>
<dbReference type="Pfam" id="PF06881">
    <property type="entry name" value="Elongin_A"/>
    <property type="match status" value="1"/>
</dbReference>
<feature type="compositionally biased region" description="Acidic residues" evidence="1">
    <location>
        <begin position="270"/>
        <end position="293"/>
    </location>
</feature>
<evidence type="ECO:0000313" key="3">
    <source>
        <dbReference type="Proteomes" id="UP001302745"/>
    </source>
</evidence>
<dbReference type="PANTHER" id="PTHR47543">
    <property type="entry name" value="OS08G0169600 PROTEIN"/>
    <property type="match status" value="1"/>
</dbReference>
<comment type="caution">
    <text evidence="2">The sequence shown here is derived from an EMBL/GenBank/DDBJ whole genome shotgun (WGS) entry which is preliminary data.</text>
</comment>
<organism evidence="2 3">
    <name type="scientific">Chaetomidium leptoderma</name>
    <dbReference type="NCBI Taxonomy" id="669021"/>
    <lineage>
        <taxon>Eukaryota</taxon>
        <taxon>Fungi</taxon>
        <taxon>Dikarya</taxon>
        <taxon>Ascomycota</taxon>
        <taxon>Pezizomycotina</taxon>
        <taxon>Sordariomycetes</taxon>
        <taxon>Sordariomycetidae</taxon>
        <taxon>Sordariales</taxon>
        <taxon>Chaetomiaceae</taxon>
        <taxon>Chaetomidium</taxon>
    </lineage>
</organism>
<dbReference type="Proteomes" id="UP001302745">
    <property type="component" value="Unassembled WGS sequence"/>
</dbReference>